<dbReference type="AlphaFoldDB" id="W4M4L8"/>
<dbReference type="SUPFAM" id="SSF158682">
    <property type="entry name" value="TerB-like"/>
    <property type="match status" value="1"/>
</dbReference>
<dbReference type="Proteomes" id="UP000019140">
    <property type="component" value="Unassembled WGS sequence"/>
</dbReference>
<comment type="caution">
    <text evidence="1">The sequence shown here is derived from an EMBL/GenBank/DDBJ whole genome shotgun (WGS) entry which is preliminary data.</text>
</comment>
<accession>W4M4L8</accession>
<name>W4M4L8_9BACT</name>
<keyword evidence="2" id="KW-1185">Reference proteome</keyword>
<evidence type="ECO:0000313" key="1">
    <source>
        <dbReference type="EMBL" id="ETX04871.1"/>
    </source>
</evidence>
<reference evidence="1 2" key="1">
    <citation type="journal article" date="2014" name="Nature">
        <title>An environmental bacterial taxon with a large and distinct metabolic repertoire.</title>
        <authorList>
            <person name="Wilson M.C."/>
            <person name="Mori T."/>
            <person name="Ruckert C."/>
            <person name="Uria A.R."/>
            <person name="Helf M.J."/>
            <person name="Takada K."/>
            <person name="Gernert C."/>
            <person name="Steffens U.A."/>
            <person name="Heycke N."/>
            <person name="Schmitt S."/>
            <person name="Rinke C."/>
            <person name="Helfrich E.J."/>
            <person name="Brachmann A.O."/>
            <person name="Gurgui C."/>
            <person name="Wakimoto T."/>
            <person name="Kracht M."/>
            <person name="Crusemann M."/>
            <person name="Hentschel U."/>
            <person name="Abe I."/>
            <person name="Matsunaga S."/>
            <person name="Kalinowski J."/>
            <person name="Takeyama H."/>
            <person name="Piel J."/>
        </authorList>
    </citation>
    <scope>NUCLEOTIDE SEQUENCE [LARGE SCALE GENOMIC DNA]</scope>
    <source>
        <strain evidence="2">TSY2</strain>
    </source>
</reference>
<dbReference type="HOGENOM" id="CLU_1986144_0_0_7"/>
<gene>
    <name evidence="1" type="ORF">ETSY2_26255</name>
</gene>
<organism evidence="1 2">
    <name type="scientific">Candidatus Entotheonella gemina</name>
    <dbReference type="NCBI Taxonomy" id="1429439"/>
    <lineage>
        <taxon>Bacteria</taxon>
        <taxon>Pseudomonadati</taxon>
        <taxon>Nitrospinota/Tectimicrobiota group</taxon>
        <taxon>Candidatus Tectimicrobiota</taxon>
        <taxon>Candidatus Entotheonellia</taxon>
        <taxon>Candidatus Entotheonellales</taxon>
        <taxon>Candidatus Entotheonellaceae</taxon>
        <taxon>Candidatus Entotheonella</taxon>
    </lineage>
</organism>
<protein>
    <submittedName>
        <fullName evidence="1">Uncharacterized protein</fullName>
    </submittedName>
</protein>
<sequence length="127" mass="13788">MSEAFLGERRKSLEEAFFAQQQTELLQKLQEEKSAQTRRESLRAASGITDEAVLDQLADLDIQSETLAAVALVPLVAVAWADQSLDDKERSAILSGAQQSGLDAGQPGYQLLEGWLANPPEPALVHT</sequence>
<dbReference type="InterPro" id="IPR029024">
    <property type="entry name" value="TerB-like"/>
</dbReference>
<evidence type="ECO:0000313" key="2">
    <source>
        <dbReference type="Proteomes" id="UP000019140"/>
    </source>
</evidence>
<feature type="non-terminal residue" evidence="1">
    <location>
        <position position="127"/>
    </location>
</feature>
<proteinExistence type="predicted"/>
<dbReference type="EMBL" id="AZHX01001096">
    <property type="protein sequence ID" value="ETX04871.1"/>
    <property type="molecule type" value="Genomic_DNA"/>
</dbReference>